<dbReference type="SUPFAM" id="SSF48097">
    <property type="entry name" value="Regulator of G-protein signaling, RGS"/>
    <property type="match status" value="1"/>
</dbReference>
<keyword evidence="5" id="KW-1185">Reference proteome</keyword>
<dbReference type="Gene3D" id="1.10.167.10">
    <property type="entry name" value="Regulator of G-protein Signalling 4, domain 2"/>
    <property type="match status" value="1"/>
</dbReference>
<evidence type="ECO:0008006" key="6">
    <source>
        <dbReference type="Google" id="ProtNLM"/>
    </source>
</evidence>
<dbReference type="Pfam" id="PF25889">
    <property type="entry name" value="WHD_Fungal_DR"/>
    <property type="match status" value="1"/>
</dbReference>
<sequence>MSKSSSPSSEPFTSSDSPCVLHEIVSNRFNRTTHGNIYEKDYKDIFAILIINLNLNYNNDSSNTSPESTSRLKFNKSNKYPYSFHLYSAINCMKDLNLTIELVKTVTCISYNFKPEISLSLINQFYNSKFLHSPADRTRDEPKSNVLLQPTPKGIAIVQLFCERYGLQFTNLPEIVLQKSFNSMDLFTFEKDPFTDKILYSEYFLHLLFSKLMGPKPNVWNSSNKPDQLTKVYNFQKLNNLEDQLINDTFSLTSTNKTIVQNNNSLSFNFSEYRNSTDLSNPPDISKLSLVNKNESDISPYHHRYFTNPESDSHIQYYTSSVGVRLLKNKTFQVEDDKFRTVDYCMSGKAICQWLLDCTDIINAKRTTEICEVLLKMNLFKSINKSNTAFKKDQYYELTKVGLKICSWGKSSETTKTKFLSPDSNYQISKLTLNEIVHDPGLRFQFKRYLEENFCSENLDAYISLTQFEKKFELWESLFKQQQQQDEKVIDEQKLITLQNICMSNAYQIFNTFLNNESPFMVNIDHKLRIKIIKIMTNHKNFEPSQDLEIDNSIFLRTPTDDIIVEEEENIIENKLDYKSNHVLKEVAEIFLQICNHLYRLMDADSVPKFLSKFR</sequence>
<dbReference type="PANTHER" id="PTHR10845">
    <property type="entry name" value="REGULATOR OF G PROTEIN SIGNALING"/>
    <property type="match status" value="1"/>
</dbReference>
<evidence type="ECO:0000313" key="5">
    <source>
        <dbReference type="Proteomes" id="UP001152885"/>
    </source>
</evidence>
<dbReference type="InterPro" id="IPR058855">
    <property type="entry name" value="RGS1/SST2-like_Fungal-DR"/>
</dbReference>
<dbReference type="OrthoDB" id="196547at2759"/>
<dbReference type="InterPro" id="IPR036390">
    <property type="entry name" value="WH_DNA-bd_sf"/>
</dbReference>
<dbReference type="Pfam" id="PF00610">
    <property type="entry name" value="DEP"/>
    <property type="match status" value="1"/>
</dbReference>
<evidence type="ECO:0000259" key="3">
    <source>
        <dbReference type="PROSITE" id="PS50186"/>
    </source>
</evidence>
<dbReference type="Pfam" id="PF00615">
    <property type="entry name" value="RGS"/>
    <property type="match status" value="1"/>
</dbReference>
<dbReference type="SMART" id="SM00315">
    <property type="entry name" value="RGS"/>
    <property type="match status" value="1"/>
</dbReference>
<dbReference type="InterPro" id="IPR000591">
    <property type="entry name" value="DEP_dom"/>
</dbReference>
<feature type="domain" description="DEP" evidence="3">
    <location>
        <begin position="341"/>
        <end position="400"/>
    </location>
</feature>
<dbReference type="GO" id="GO:0009968">
    <property type="term" value="P:negative regulation of signal transduction"/>
    <property type="evidence" value="ECO:0007669"/>
    <property type="project" value="UniProtKB-KW"/>
</dbReference>
<dbReference type="InterPro" id="IPR044926">
    <property type="entry name" value="RGS_subdomain_2"/>
</dbReference>
<reference evidence="4" key="1">
    <citation type="submission" date="2022-12" db="EMBL/GenBank/DDBJ databases">
        <authorList>
            <person name="Brejova B."/>
        </authorList>
    </citation>
    <scope>NUCLEOTIDE SEQUENCE</scope>
</reference>
<proteinExistence type="predicted"/>
<dbReference type="PANTHER" id="PTHR10845:SF192">
    <property type="entry name" value="DOUBLE HIT, ISOFORM B"/>
    <property type="match status" value="1"/>
</dbReference>
<organism evidence="4 5">
    <name type="scientific">Candida verbasci</name>
    <dbReference type="NCBI Taxonomy" id="1227364"/>
    <lineage>
        <taxon>Eukaryota</taxon>
        <taxon>Fungi</taxon>
        <taxon>Dikarya</taxon>
        <taxon>Ascomycota</taxon>
        <taxon>Saccharomycotina</taxon>
        <taxon>Pichiomycetes</taxon>
        <taxon>Debaryomycetaceae</taxon>
        <taxon>Candida/Lodderomyces clade</taxon>
        <taxon>Candida</taxon>
    </lineage>
</organism>
<gene>
    <name evidence="4" type="ORF">CANVERA_P4384</name>
</gene>
<dbReference type="Proteomes" id="UP001152885">
    <property type="component" value="Unassembled WGS sequence"/>
</dbReference>
<keyword evidence="1" id="KW-0734">Signal transduction inhibitor</keyword>
<dbReference type="GO" id="GO:0035556">
    <property type="term" value="P:intracellular signal transduction"/>
    <property type="evidence" value="ECO:0007669"/>
    <property type="project" value="InterPro"/>
</dbReference>
<name>A0A9W4XBV0_9ASCO</name>
<feature type="domain" description="RGS" evidence="2">
    <location>
        <begin position="432"/>
        <end position="611"/>
    </location>
</feature>
<evidence type="ECO:0000256" key="1">
    <source>
        <dbReference type="ARBA" id="ARBA00022700"/>
    </source>
</evidence>
<dbReference type="SMART" id="SM00049">
    <property type="entry name" value="DEP"/>
    <property type="match status" value="1"/>
</dbReference>
<accession>A0A9W4XBV0</accession>
<evidence type="ECO:0000259" key="2">
    <source>
        <dbReference type="PROSITE" id="PS50132"/>
    </source>
</evidence>
<dbReference type="InterPro" id="IPR036388">
    <property type="entry name" value="WH-like_DNA-bd_sf"/>
</dbReference>
<dbReference type="AlphaFoldDB" id="A0A9W4XBV0"/>
<dbReference type="Gene3D" id="1.10.10.10">
    <property type="entry name" value="Winged helix-like DNA-binding domain superfamily/Winged helix DNA-binding domain"/>
    <property type="match status" value="1"/>
</dbReference>
<comment type="caution">
    <text evidence="4">The sequence shown here is derived from an EMBL/GenBank/DDBJ whole genome shotgun (WGS) entry which is preliminary data.</text>
</comment>
<dbReference type="SUPFAM" id="SSF46785">
    <property type="entry name" value="Winged helix' DNA-binding domain"/>
    <property type="match status" value="1"/>
</dbReference>
<dbReference type="EMBL" id="CANTUO010000005">
    <property type="protein sequence ID" value="CAI5759872.1"/>
    <property type="molecule type" value="Genomic_DNA"/>
</dbReference>
<dbReference type="InterPro" id="IPR036305">
    <property type="entry name" value="RGS_sf"/>
</dbReference>
<dbReference type="InterPro" id="IPR016137">
    <property type="entry name" value="RGS"/>
</dbReference>
<dbReference type="PROSITE" id="PS50186">
    <property type="entry name" value="DEP"/>
    <property type="match status" value="1"/>
</dbReference>
<dbReference type="CDD" id="cd04450">
    <property type="entry name" value="DEP_RGS7-like"/>
    <property type="match status" value="1"/>
</dbReference>
<evidence type="ECO:0000313" key="4">
    <source>
        <dbReference type="EMBL" id="CAI5759872.1"/>
    </source>
</evidence>
<dbReference type="PROSITE" id="PS50132">
    <property type="entry name" value="RGS"/>
    <property type="match status" value="1"/>
</dbReference>
<protein>
    <recommendedName>
        <fullName evidence="6">Regulator of G protein signaling superfamily</fullName>
    </recommendedName>
</protein>